<dbReference type="Pfam" id="PF06094">
    <property type="entry name" value="GGACT"/>
    <property type="match status" value="1"/>
</dbReference>
<dbReference type="InterPro" id="IPR045038">
    <property type="entry name" value="AIG2-like"/>
</dbReference>
<feature type="non-terminal residue" evidence="6">
    <location>
        <position position="323"/>
    </location>
</feature>
<protein>
    <recommendedName>
        <fullName evidence="3">Putative gamma-glutamylcyclotransferase</fullName>
    </recommendedName>
</protein>
<dbReference type="PANTHER" id="PTHR31544">
    <property type="entry name" value="AIG2-LIKE PROTEIN D"/>
    <property type="match status" value="1"/>
</dbReference>
<dbReference type="GO" id="GO:0016740">
    <property type="term" value="F:transferase activity"/>
    <property type="evidence" value="ECO:0007669"/>
    <property type="project" value="UniProtKB-KW"/>
</dbReference>
<dbReference type="Gene3D" id="3.10.490.10">
    <property type="entry name" value="Gamma-glutamyl cyclotransferase-like"/>
    <property type="match status" value="1"/>
</dbReference>
<dbReference type="PANTHER" id="PTHR31544:SF4">
    <property type="entry name" value="GAMMA-GLUTAMYLCYCLOTRANSFERASE-RELATED"/>
    <property type="match status" value="1"/>
</dbReference>
<evidence type="ECO:0000313" key="6">
    <source>
        <dbReference type="EMBL" id="KAH0226373.1"/>
    </source>
</evidence>
<dbReference type="InterPro" id="IPR009288">
    <property type="entry name" value="AIG2-like_dom"/>
</dbReference>
<feature type="compositionally biased region" description="Low complexity" evidence="4">
    <location>
        <begin position="91"/>
        <end position="106"/>
    </location>
</feature>
<keyword evidence="2" id="KW-0808">Transferase</keyword>
<gene>
    <name evidence="6" type="ORF">KCV03_g2578</name>
</gene>
<dbReference type="SUPFAM" id="SSF110857">
    <property type="entry name" value="Gamma-glutamyl cyclotransferase-like"/>
    <property type="match status" value="1"/>
</dbReference>
<sequence length="323" mass="36157">MDFLMEELEKMGANAIESFEDEPSEAEIKRWQALFSMTHEDAQHSLKTYRENLDRRRISGELWLDIKASKEAQGFDREAYEYELFCRSKVSPTAPSSDSARSSPPSNGLRGLLLDGPLSTPEDVRDIAGFTPTEVKAESEDKSTSFCYVTAEEEHRIKQGLKDRGISFEPCFITINIAAKDISALPKLGFNDPTLPQHRLDSVADLQHGYPVLYFFYGTLAQPEILKRVLELQDELDPSSLQPAHALGGNITTLGQYRALVNSNDPTSRVEGHAFMVQSEDQERSLRLYETKMYEVVRCDIMLVGQNVPVNGLTFRLAAAAAG</sequence>
<proteinExistence type="inferred from homology"/>
<dbReference type="OrthoDB" id="3262926at2759"/>
<evidence type="ECO:0000259" key="5">
    <source>
        <dbReference type="Pfam" id="PF06094"/>
    </source>
</evidence>
<evidence type="ECO:0000256" key="3">
    <source>
        <dbReference type="ARBA" id="ARBA00030602"/>
    </source>
</evidence>
<name>A0A9P8GNS4_AURME</name>
<evidence type="ECO:0000256" key="1">
    <source>
        <dbReference type="ARBA" id="ARBA00008861"/>
    </source>
</evidence>
<dbReference type="CDD" id="cd06661">
    <property type="entry name" value="GGCT_like"/>
    <property type="match status" value="1"/>
</dbReference>
<evidence type="ECO:0000313" key="7">
    <source>
        <dbReference type="Proteomes" id="UP000767238"/>
    </source>
</evidence>
<dbReference type="EMBL" id="JAHFYH010000012">
    <property type="protein sequence ID" value="KAH0226373.1"/>
    <property type="molecule type" value="Genomic_DNA"/>
</dbReference>
<reference evidence="6" key="2">
    <citation type="submission" date="2021-08" db="EMBL/GenBank/DDBJ databases">
        <authorList>
            <person name="Gostincar C."/>
            <person name="Sun X."/>
            <person name="Song Z."/>
            <person name="Gunde-Cimerman N."/>
        </authorList>
    </citation>
    <scope>NUCLEOTIDE SEQUENCE</scope>
    <source>
        <strain evidence="6">EXF-8016</strain>
    </source>
</reference>
<dbReference type="AlphaFoldDB" id="A0A9P8GNS4"/>
<dbReference type="Proteomes" id="UP000767238">
    <property type="component" value="Unassembled WGS sequence"/>
</dbReference>
<feature type="region of interest" description="Disordered" evidence="4">
    <location>
        <begin position="91"/>
        <end position="120"/>
    </location>
</feature>
<accession>A0A9P8GNS4</accession>
<comment type="caution">
    <text evidence="6">The sequence shown here is derived from an EMBL/GenBank/DDBJ whole genome shotgun (WGS) entry which is preliminary data.</text>
</comment>
<comment type="similarity">
    <text evidence="1">Belongs to the gamma-glutamylcyclotransferase family.</text>
</comment>
<reference evidence="6" key="1">
    <citation type="journal article" date="2021" name="J Fungi (Basel)">
        <title>Virulence traits and population genomics of the black yeast Aureobasidium melanogenum.</title>
        <authorList>
            <person name="Cernosa A."/>
            <person name="Sun X."/>
            <person name="Gostincar C."/>
            <person name="Fang C."/>
            <person name="Gunde-Cimerman N."/>
            <person name="Song Z."/>
        </authorList>
    </citation>
    <scope>NUCLEOTIDE SEQUENCE</scope>
    <source>
        <strain evidence="6">EXF-8016</strain>
    </source>
</reference>
<feature type="domain" description="Gamma-glutamylcyclotransferase AIG2-like" evidence="5">
    <location>
        <begin position="214"/>
        <end position="315"/>
    </location>
</feature>
<organism evidence="6 7">
    <name type="scientific">Aureobasidium melanogenum</name>
    <name type="common">Aureobasidium pullulans var. melanogenum</name>
    <dbReference type="NCBI Taxonomy" id="46634"/>
    <lineage>
        <taxon>Eukaryota</taxon>
        <taxon>Fungi</taxon>
        <taxon>Dikarya</taxon>
        <taxon>Ascomycota</taxon>
        <taxon>Pezizomycotina</taxon>
        <taxon>Dothideomycetes</taxon>
        <taxon>Dothideomycetidae</taxon>
        <taxon>Dothideales</taxon>
        <taxon>Saccotheciaceae</taxon>
        <taxon>Aureobasidium</taxon>
    </lineage>
</organism>
<dbReference type="InterPro" id="IPR013024">
    <property type="entry name" value="GGCT-like"/>
</dbReference>
<dbReference type="InterPro" id="IPR036568">
    <property type="entry name" value="GGCT-like_sf"/>
</dbReference>
<evidence type="ECO:0000256" key="4">
    <source>
        <dbReference type="SAM" id="MobiDB-lite"/>
    </source>
</evidence>
<evidence type="ECO:0000256" key="2">
    <source>
        <dbReference type="ARBA" id="ARBA00022679"/>
    </source>
</evidence>